<keyword evidence="4" id="KW-0904">Protein phosphatase</keyword>
<dbReference type="PANTHER" id="PTHR10159:SF519">
    <property type="entry name" value="DUAL SPECIFICITY PROTEIN PHOSPHATASE MPK3"/>
    <property type="match status" value="1"/>
</dbReference>
<dbReference type="PROSITE" id="PS50056">
    <property type="entry name" value="TYR_PHOSPHATASE_2"/>
    <property type="match status" value="1"/>
</dbReference>
<feature type="compositionally biased region" description="Low complexity" evidence="5">
    <location>
        <begin position="273"/>
        <end position="285"/>
    </location>
</feature>
<organism evidence="8 9">
    <name type="scientific">Paragonimus westermani</name>
    <dbReference type="NCBI Taxonomy" id="34504"/>
    <lineage>
        <taxon>Eukaryota</taxon>
        <taxon>Metazoa</taxon>
        <taxon>Spiralia</taxon>
        <taxon>Lophotrochozoa</taxon>
        <taxon>Platyhelminthes</taxon>
        <taxon>Trematoda</taxon>
        <taxon>Digenea</taxon>
        <taxon>Plagiorchiida</taxon>
        <taxon>Troglotremata</taxon>
        <taxon>Troglotrematidae</taxon>
        <taxon>Paragonimus</taxon>
    </lineage>
</organism>
<dbReference type="GO" id="GO:0033550">
    <property type="term" value="F:MAP kinase tyrosine phosphatase activity"/>
    <property type="evidence" value="ECO:0007669"/>
    <property type="project" value="TreeGrafter"/>
</dbReference>
<keyword evidence="9" id="KW-1185">Reference proteome</keyword>
<feature type="region of interest" description="Disordered" evidence="5">
    <location>
        <begin position="89"/>
        <end position="113"/>
    </location>
</feature>
<dbReference type="CDD" id="cd14498">
    <property type="entry name" value="DSP"/>
    <property type="match status" value="1"/>
</dbReference>
<evidence type="ECO:0000256" key="1">
    <source>
        <dbReference type="ARBA" id="ARBA00008601"/>
    </source>
</evidence>
<feature type="region of interest" description="Disordered" evidence="5">
    <location>
        <begin position="270"/>
        <end position="297"/>
    </location>
</feature>
<protein>
    <recommendedName>
        <fullName evidence="2">protein-tyrosine-phosphatase</fullName>
        <ecNumber evidence="2">3.1.3.48</ecNumber>
    </recommendedName>
</protein>
<evidence type="ECO:0000313" key="8">
    <source>
        <dbReference type="EMBL" id="KAF8565238.1"/>
    </source>
</evidence>
<dbReference type="GO" id="GO:0043409">
    <property type="term" value="P:negative regulation of MAPK cascade"/>
    <property type="evidence" value="ECO:0007669"/>
    <property type="project" value="TreeGrafter"/>
</dbReference>
<dbReference type="Gene3D" id="3.90.190.10">
    <property type="entry name" value="Protein tyrosine phosphatase superfamily"/>
    <property type="match status" value="1"/>
</dbReference>
<feature type="compositionally biased region" description="Low complexity" evidence="5">
    <location>
        <begin position="36"/>
        <end position="52"/>
    </location>
</feature>
<evidence type="ECO:0000256" key="3">
    <source>
        <dbReference type="ARBA" id="ARBA00022801"/>
    </source>
</evidence>
<dbReference type="PANTHER" id="PTHR10159">
    <property type="entry name" value="DUAL SPECIFICITY PROTEIN PHOSPHATASE"/>
    <property type="match status" value="1"/>
</dbReference>
<evidence type="ECO:0000256" key="2">
    <source>
        <dbReference type="ARBA" id="ARBA00013064"/>
    </source>
</evidence>
<reference evidence="8 9" key="1">
    <citation type="submission" date="2019-07" db="EMBL/GenBank/DDBJ databases">
        <title>Annotation for the trematode Paragonimus westermani.</title>
        <authorList>
            <person name="Choi Y.-J."/>
        </authorList>
    </citation>
    <scope>NUCLEOTIDE SEQUENCE [LARGE SCALE GENOMIC DNA]</scope>
    <source>
        <strain evidence="8">180907_Pwestermani</strain>
    </source>
</reference>
<dbReference type="SMART" id="SM00195">
    <property type="entry name" value="DSPc"/>
    <property type="match status" value="1"/>
</dbReference>
<dbReference type="InterPro" id="IPR020422">
    <property type="entry name" value="TYR_PHOSPHATASE_DUAL_dom"/>
</dbReference>
<sequence>MGVLNVGGFDAFERLPSTEYIVRGSFADTFSIPDGSSRFESRTSSSTRSSHSPNRPVTTSRVIIHSDPAERTLPTCSIVRPMQNACTETNEPNLLGKRVHADPSTTTSVGKFPISTEDDADDILSAPASEILPYLFIGNARDAQNLTLLRHLGITHIVNVSQSVPMPFKETGEFKYLHLPASDTNQENLQPAFDSAIAFINEAREAEGIILVHCYAGVSRSVAVVMAYLMFIWPHFNIVRALNFVHSRRPVAEPSLHFMGQLQSFYNDLPQQSSPRPSDIGSSSPLPIPSVRPPNLR</sequence>
<dbReference type="OrthoDB" id="165342at2759"/>
<feature type="domain" description="Tyrosine specific protein phosphatases" evidence="7">
    <location>
        <begin position="191"/>
        <end position="250"/>
    </location>
</feature>
<name>A0A8T0DEE0_9TREM</name>
<accession>A0A8T0DEE0</accession>
<evidence type="ECO:0000256" key="4">
    <source>
        <dbReference type="ARBA" id="ARBA00022912"/>
    </source>
</evidence>
<dbReference type="GO" id="GO:0017017">
    <property type="term" value="F:MAP kinase tyrosine/serine/threonine phosphatase activity"/>
    <property type="evidence" value="ECO:0007669"/>
    <property type="project" value="TreeGrafter"/>
</dbReference>
<evidence type="ECO:0000313" key="9">
    <source>
        <dbReference type="Proteomes" id="UP000699462"/>
    </source>
</evidence>
<feature type="compositionally biased region" description="Pro residues" evidence="5">
    <location>
        <begin position="286"/>
        <end position="297"/>
    </location>
</feature>
<feature type="region of interest" description="Disordered" evidence="5">
    <location>
        <begin position="33"/>
        <end position="60"/>
    </location>
</feature>
<dbReference type="Pfam" id="PF00782">
    <property type="entry name" value="DSPc"/>
    <property type="match status" value="1"/>
</dbReference>
<comment type="similarity">
    <text evidence="1">Belongs to the protein-tyrosine phosphatase family. Non-receptor class dual specificity subfamily.</text>
</comment>
<proteinExistence type="inferred from homology"/>
<dbReference type="PRINTS" id="PR01908">
    <property type="entry name" value="ADSPHPHTASE"/>
</dbReference>
<evidence type="ECO:0000259" key="7">
    <source>
        <dbReference type="PROSITE" id="PS50056"/>
    </source>
</evidence>
<dbReference type="Proteomes" id="UP000699462">
    <property type="component" value="Unassembled WGS sequence"/>
</dbReference>
<dbReference type="InterPro" id="IPR029021">
    <property type="entry name" value="Prot-tyrosine_phosphatase-like"/>
</dbReference>
<dbReference type="EMBL" id="JTDF01007099">
    <property type="protein sequence ID" value="KAF8565238.1"/>
    <property type="molecule type" value="Genomic_DNA"/>
</dbReference>
<dbReference type="AlphaFoldDB" id="A0A8T0DEE0"/>
<evidence type="ECO:0000259" key="6">
    <source>
        <dbReference type="PROSITE" id="PS50054"/>
    </source>
</evidence>
<dbReference type="GO" id="GO:0005737">
    <property type="term" value="C:cytoplasm"/>
    <property type="evidence" value="ECO:0007669"/>
    <property type="project" value="TreeGrafter"/>
</dbReference>
<feature type="domain" description="Tyrosine-protein phosphatase" evidence="6">
    <location>
        <begin position="126"/>
        <end position="271"/>
    </location>
</feature>
<keyword evidence="3" id="KW-0378">Hydrolase</keyword>
<dbReference type="EC" id="3.1.3.48" evidence="2"/>
<evidence type="ECO:0000256" key="5">
    <source>
        <dbReference type="SAM" id="MobiDB-lite"/>
    </source>
</evidence>
<dbReference type="InterPro" id="IPR000340">
    <property type="entry name" value="Dual-sp_phosphatase_cat-dom"/>
</dbReference>
<dbReference type="SUPFAM" id="SSF52799">
    <property type="entry name" value="(Phosphotyrosine protein) phosphatases II"/>
    <property type="match status" value="1"/>
</dbReference>
<comment type="caution">
    <text evidence="8">The sequence shown here is derived from an EMBL/GenBank/DDBJ whole genome shotgun (WGS) entry which is preliminary data.</text>
</comment>
<gene>
    <name evidence="8" type="ORF">P879_10506</name>
</gene>
<dbReference type="InterPro" id="IPR000387">
    <property type="entry name" value="Tyr_Pase_dom"/>
</dbReference>
<dbReference type="PROSITE" id="PS50054">
    <property type="entry name" value="TYR_PHOSPHATASE_DUAL"/>
    <property type="match status" value="1"/>
</dbReference>
<dbReference type="GO" id="GO:0008330">
    <property type="term" value="F:protein tyrosine/threonine phosphatase activity"/>
    <property type="evidence" value="ECO:0007669"/>
    <property type="project" value="TreeGrafter"/>
</dbReference>